<dbReference type="RefSeq" id="WP_044423318.1">
    <property type="nucleotide sequence ID" value="NZ_JYHK01000123.1"/>
</dbReference>
<proteinExistence type="predicted"/>
<protein>
    <submittedName>
        <fullName evidence="1">Uncharacterized protein</fullName>
    </submittedName>
</protein>
<comment type="caution">
    <text evidence="1">The sequence shown here is derived from an EMBL/GenBank/DDBJ whole genome shotgun (WGS) entry which is preliminary data.</text>
</comment>
<reference evidence="1 2" key="1">
    <citation type="submission" date="2015-09" db="EMBL/GenBank/DDBJ databases">
        <title>Genome announcement of multiple Pseudomonas syringae strains.</title>
        <authorList>
            <person name="Thakur S."/>
            <person name="Wang P.W."/>
            <person name="Gong Y."/>
            <person name="Weir B.S."/>
            <person name="Guttman D.S."/>
        </authorList>
    </citation>
    <scope>NUCLEOTIDE SEQUENCE [LARGE SCALE GENOMIC DNA]</scope>
    <source>
        <strain evidence="1 2">ICMP3963</strain>
    </source>
</reference>
<evidence type="ECO:0000313" key="2">
    <source>
        <dbReference type="Proteomes" id="UP000050317"/>
    </source>
</evidence>
<dbReference type="Proteomes" id="UP000050317">
    <property type="component" value="Unassembled WGS sequence"/>
</dbReference>
<gene>
    <name evidence="1" type="ORF">ALO40_01704</name>
</gene>
<dbReference type="AlphaFoldDB" id="A0A0Q0D446"/>
<evidence type="ECO:0000313" key="1">
    <source>
        <dbReference type="EMBL" id="KPZ12189.1"/>
    </source>
</evidence>
<name>A0A0Q0D446_9PSED</name>
<dbReference type="EMBL" id="LJRR01000328">
    <property type="protein sequence ID" value="KPZ12189.1"/>
    <property type="molecule type" value="Genomic_DNA"/>
</dbReference>
<sequence length="90" mass="10168">MPKKLSAPFTLEEDIGRLKTLLPTEAMIEEFGDMLQQIHRSNATERERLLALGMCHGYLSGLKSAELLSAAKVPDLREIVFWAELRSEPK</sequence>
<dbReference type="PATRIC" id="fig|251703.9.peg.2358"/>
<organism evidence="1 2">
    <name type="scientific">Pseudomonas syringae pv. viburni</name>
    <dbReference type="NCBI Taxonomy" id="251703"/>
    <lineage>
        <taxon>Bacteria</taxon>
        <taxon>Pseudomonadati</taxon>
        <taxon>Pseudomonadota</taxon>
        <taxon>Gammaproteobacteria</taxon>
        <taxon>Pseudomonadales</taxon>
        <taxon>Pseudomonadaceae</taxon>
        <taxon>Pseudomonas</taxon>
    </lineage>
</organism>
<accession>A0A0Q0D446</accession>